<keyword evidence="1" id="KW-0227">DNA damage</keyword>
<gene>
    <name evidence="3" type="ORF">BTW07_16710</name>
</gene>
<name>A0A1Q8SNH5_9GAMM</name>
<dbReference type="GO" id="GO:0006281">
    <property type="term" value="P:DNA repair"/>
    <property type="evidence" value="ECO:0007669"/>
    <property type="project" value="TreeGrafter"/>
</dbReference>
<dbReference type="InterPro" id="IPR050356">
    <property type="entry name" value="SulA_CellDiv_inhibitor"/>
</dbReference>
<dbReference type="RefSeq" id="WP_075571318.1">
    <property type="nucleotide sequence ID" value="NZ_MSDO01000026.1"/>
</dbReference>
<proteinExistence type="predicted"/>
<sequence>MRWVCLLFPRLALEGALRRRANPEAPFALIDGPAPRQCIRAANRAARDQGVKPGQARGFAEALFNAPLFKAPDAAPLSKAPNAAPDRGSRSGSSQRLETAPFDAESVERWRRRLATWAYGFSAQVSLHYPHALVFEIASSLDLLGPWPRLEARLRAELAELGFSHRLVIAHNPAAARVLVNAHDGLAVDEGGLESALATLRLERAGLGSIDADRDIVQTLKRSGFQRLGELFALPRSALARRFGAGLMRHLGELRGEWPLALDYHRPTPRFSRTFEFDRPVYAITGLTFPLKRLLQELSVFLMGQDAGVERFRLMFELEDGPAQPVEIGLVSAQRDPDTLLELTRSQLERVRLAGPVMRLTLFAPRLSAYAPIRRELLEGPARQAQAWATLHQRLVARLGEPVLKPLVEYREHRPEMAVLHGAGPRARDARAGAPRPGWLASVPQRCDDDVVQLLAGPERIESGWWDGGDIRRDYYLAQWADGRHAWVWCEPGRQGWYLHGWFG</sequence>
<dbReference type="AlphaFoldDB" id="A0A1Q8SNH5"/>
<keyword evidence="4" id="KW-1185">Reference proteome</keyword>
<dbReference type="PANTHER" id="PTHR35369:SF2">
    <property type="entry name" value="BLR3025 PROTEIN"/>
    <property type="match status" value="1"/>
</dbReference>
<dbReference type="STRING" id="404433.BTW07_16710"/>
<evidence type="ECO:0008006" key="5">
    <source>
        <dbReference type="Google" id="ProtNLM"/>
    </source>
</evidence>
<organism evidence="3 4">
    <name type="scientific">Salinicola socius</name>
    <dbReference type="NCBI Taxonomy" id="404433"/>
    <lineage>
        <taxon>Bacteria</taxon>
        <taxon>Pseudomonadati</taxon>
        <taxon>Pseudomonadota</taxon>
        <taxon>Gammaproteobacteria</taxon>
        <taxon>Oceanospirillales</taxon>
        <taxon>Halomonadaceae</taxon>
        <taxon>Salinicola</taxon>
    </lineage>
</organism>
<dbReference type="InterPro" id="IPR043502">
    <property type="entry name" value="DNA/RNA_pol_sf"/>
</dbReference>
<dbReference type="PANTHER" id="PTHR35369">
    <property type="entry name" value="BLR3025 PROTEIN-RELATED"/>
    <property type="match status" value="1"/>
</dbReference>
<dbReference type="OrthoDB" id="5298951at2"/>
<dbReference type="EMBL" id="MSDO01000026">
    <property type="protein sequence ID" value="OLO02977.1"/>
    <property type="molecule type" value="Genomic_DNA"/>
</dbReference>
<evidence type="ECO:0000256" key="2">
    <source>
        <dbReference type="SAM" id="MobiDB-lite"/>
    </source>
</evidence>
<evidence type="ECO:0000256" key="1">
    <source>
        <dbReference type="ARBA" id="ARBA00022763"/>
    </source>
</evidence>
<dbReference type="CDD" id="cd03468">
    <property type="entry name" value="PolY_like"/>
    <property type="match status" value="1"/>
</dbReference>
<accession>A0A1Q8SNH5</accession>
<dbReference type="SUPFAM" id="SSF56672">
    <property type="entry name" value="DNA/RNA polymerases"/>
    <property type="match status" value="1"/>
</dbReference>
<comment type="caution">
    <text evidence="3">The sequence shown here is derived from an EMBL/GenBank/DDBJ whole genome shotgun (WGS) entry which is preliminary data.</text>
</comment>
<reference evidence="3 4" key="1">
    <citation type="submission" date="2016-12" db="EMBL/GenBank/DDBJ databases">
        <title>Draft genome sequences of strains Salinicola socius SMB35, Salinicola sp. MH3R3-1 and Chromohalobacter sp. SMB17 from the Verkhnekamsk potash mining region of Russia.</title>
        <authorList>
            <person name="Mavrodi D.V."/>
            <person name="Olsson B.E."/>
            <person name="Korsakova E.S."/>
            <person name="Pyankova A."/>
            <person name="Mavrodi O.V."/>
            <person name="Plotnikova E.G."/>
        </authorList>
    </citation>
    <scope>NUCLEOTIDE SEQUENCE [LARGE SCALE GENOMIC DNA]</scope>
    <source>
        <strain evidence="3 4">SMB35</strain>
    </source>
</reference>
<protein>
    <recommendedName>
        <fullName evidence="5">DNA repair nucleotidyltransferase</fullName>
    </recommendedName>
</protein>
<evidence type="ECO:0000313" key="4">
    <source>
        <dbReference type="Proteomes" id="UP000186878"/>
    </source>
</evidence>
<evidence type="ECO:0000313" key="3">
    <source>
        <dbReference type="EMBL" id="OLO02977.1"/>
    </source>
</evidence>
<dbReference type="Proteomes" id="UP000186878">
    <property type="component" value="Unassembled WGS sequence"/>
</dbReference>
<feature type="region of interest" description="Disordered" evidence="2">
    <location>
        <begin position="75"/>
        <end position="100"/>
    </location>
</feature>